<dbReference type="SUPFAM" id="SSF51905">
    <property type="entry name" value="FAD/NAD(P)-binding domain"/>
    <property type="match status" value="1"/>
</dbReference>
<dbReference type="Gene3D" id="3.30.9.10">
    <property type="entry name" value="D-Amino Acid Oxidase, subunit A, domain 2"/>
    <property type="match status" value="1"/>
</dbReference>
<dbReference type="GO" id="GO:0008115">
    <property type="term" value="F:sarcosine oxidase activity"/>
    <property type="evidence" value="ECO:0007669"/>
    <property type="project" value="TreeGrafter"/>
</dbReference>
<feature type="domain" description="FAD dependent oxidoreductase" evidence="6">
    <location>
        <begin position="49"/>
        <end position="464"/>
    </location>
</feature>
<keyword evidence="3" id="KW-0285">Flavoprotein</keyword>
<dbReference type="Pfam" id="PF01266">
    <property type="entry name" value="DAO"/>
    <property type="match status" value="1"/>
</dbReference>
<dbReference type="AlphaFoldDB" id="A0A7S0KDY3"/>
<evidence type="ECO:0000256" key="5">
    <source>
        <dbReference type="ARBA" id="ARBA00023002"/>
    </source>
</evidence>
<reference evidence="7" key="1">
    <citation type="submission" date="2021-01" db="EMBL/GenBank/DDBJ databases">
        <authorList>
            <person name="Corre E."/>
            <person name="Pelletier E."/>
            <person name="Niang G."/>
            <person name="Scheremetjew M."/>
            <person name="Finn R."/>
            <person name="Kale V."/>
            <person name="Holt S."/>
            <person name="Cochrane G."/>
            <person name="Meng A."/>
            <person name="Brown T."/>
            <person name="Cohen L."/>
        </authorList>
    </citation>
    <scope>NUCLEOTIDE SEQUENCE</scope>
    <source>
        <strain evidence="7">Clade-D-RCC2572</strain>
    </source>
</reference>
<keyword evidence="5" id="KW-0560">Oxidoreductase</keyword>
<dbReference type="InterPro" id="IPR036188">
    <property type="entry name" value="FAD/NAD-bd_sf"/>
</dbReference>
<gene>
    <name evidence="7" type="ORF">OMED0929_LOCUS960</name>
</gene>
<comment type="similarity">
    <text evidence="2">Belongs to the MSOX/MTOX family.</text>
</comment>
<evidence type="ECO:0000313" key="7">
    <source>
        <dbReference type="EMBL" id="CAD8576973.1"/>
    </source>
</evidence>
<organism evidence="7">
    <name type="scientific">Ostreococcus mediterraneus</name>
    <dbReference type="NCBI Taxonomy" id="1486918"/>
    <lineage>
        <taxon>Eukaryota</taxon>
        <taxon>Viridiplantae</taxon>
        <taxon>Chlorophyta</taxon>
        <taxon>Mamiellophyceae</taxon>
        <taxon>Mamiellales</taxon>
        <taxon>Bathycoccaceae</taxon>
        <taxon>Ostreococcus</taxon>
    </lineage>
</organism>
<sequence length="473" mass="50701">MTPSAVRAMRACSRGASRASVSWTRVRSISSDFGLITRDAALDNGADVDVIVVGNGPLGSAIARHIASEHRDKSVVVLDSETLTSGSNDLGRIVRPLDAEGRDDWTALNCDSIEAFESMERESGIVFFDPRGSMFLGSETFVERGASRLRARGVPHERASGGGSEFVKTWPFLSAEGIPETYHAAWDSVGGYVNPHKMRAAQNMLMRKENANARVTSGTCVRVQSKGDSESERTRVWMSDGNTYTCGLCVMACGAYTEALARESGLLSTLDASTGVGLGGIKISRRTVVLAEVLESEVNTALASMPTIKYEVPQEVLDRARVKSATGTSDQSRNEAKSVYVLPPIYYPGPNPSPGWYVKIGGGPQDFMDKSGEQSWIRTERELEEWMSSEGDEDVADQLHDILLHMFPKTNFQCLIPKACATTTTDDGTLVIETLGSGSDVVAVSACQGKAAGPADAIGRRVAATCATLLVPS</sequence>
<evidence type="ECO:0000256" key="2">
    <source>
        <dbReference type="ARBA" id="ARBA00010989"/>
    </source>
</evidence>
<dbReference type="PANTHER" id="PTHR10961">
    <property type="entry name" value="PEROXISOMAL SARCOSINE OXIDASE"/>
    <property type="match status" value="1"/>
</dbReference>
<evidence type="ECO:0000256" key="4">
    <source>
        <dbReference type="ARBA" id="ARBA00022827"/>
    </source>
</evidence>
<proteinExistence type="inferred from homology"/>
<evidence type="ECO:0000256" key="1">
    <source>
        <dbReference type="ARBA" id="ARBA00001974"/>
    </source>
</evidence>
<dbReference type="Gene3D" id="3.50.50.60">
    <property type="entry name" value="FAD/NAD(P)-binding domain"/>
    <property type="match status" value="1"/>
</dbReference>
<dbReference type="InterPro" id="IPR045170">
    <property type="entry name" value="MTOX"/>
</dbReference>
<dbReference type="GO" id="GO:0050660">
    <property type="term" value="F:flavin adenine dinucleotide binding"/>
    <property type="evidence" value="ECO:0007669"/>
    <property type="project" value="InterPro"/>
</dbReference>
<comment type="cofactor">
    <cofactor evidence="1">
        <name>FAD</name>
        <dbReference type="ChEBI" id="CHEBI:57692"/>
    </cofactor>
</comment>
<evidence type="ECO:0000256" key="3">
    <source>
        <dbReference type="ARBA" id="ARBA00022630"/>
    </source>
</evidence>
<dbReference type="InterPro" id="IPR006076">
    <property type="entry name" value="FAD-dep_OxRdtase"/>
</dbReference>
<name>A0A7S0KDY3_9CHLO</name>
<dbReference type="EMBL" id="HBEW01001086">
    <property type="protein sequence ID" value="CAD8576973.1"/>
    <property type="molecule type" value="Transcribed_RNA"/>
</dbReference>
<evidence type="ECO:0000259" key="6">
    <source>
        <dbReference type="Pfam" id="PF01266"/>
    </source>
</evidence>
<keyword evidence="4" id="KW-0274">FAD</keyword>
<accession>A0A7S0KDY3</accession>
<protein>
    <recommendedName>
        <fullName evidence="6">FAD dependent oxidoreductase domain-containing protein</fullName>
    </recommendedName>
</protein>